<keyword evidence="3" id="KW-0812">Transmembrane</keyword>
<dbReference type="EMBL" id="FOWE01000009">
    <property type="protein sequence ID" value="SFO47285.1"/>
    <property type="molecule type" value="Genomic_DNA"/>
</dbReference>
<evidence type="ECO:0000256" key="1">
    <source>
        <dbReference type="ARBA" id="ARBA00008404"/>
    </source>
</evidence>
<protein>
    <submittedName>
        <fullName evidence="4">Multicomponent Na+:H+ antiporter subunit G</fullName>
    </submittedName>
</protein>
<dbReference type="AlphaFoldDB" id="A0A1I5HG99"/>
<keyword evidence="5" id="KW-1185">Reference proteome</keyword>
<dbReference type="PANTHER" id="PTHR34703">
    <property type="entry name" value="ANTIPORTER SUBUNIT MNHG2-RELATED"/>
    <property type="match status" value="1"/>
</dbReference>
<dbReference type="InterPro" id="IPR005133">
    <property type="entry name" value="PhaG_MnhG_YufB"/>
</dbReference>
<gene>
    <name evidence="4" type="ORF">SAMN05660359_03697</name>
</gene>
<dbReference type="NCBIfam" id="TIGR01300">
    <property type="entry name" value="CPA3_mnhG_phaG"/>
    <property type="match status" value="1"/>
</dbReference>
<evidence type="ECO:0000313" key="4">
    <source>
        <dbReference type="EMBL" id="SFO47285.1"/>
    </source>
</evidence>
<evidence type="ECO:0000256" key="3">
    <source>
        <dbReference type="SAM" id="Phobius"/>
    </source>
</evidence>
<dbReference type="GO" id="GO:0015385">
    <property type="term" value="F:sodium:proton antiporter activity"/>
    <property type="evidence" value="ECO:0007669"/>
    <property type="project" value="TreeGrafter"/>
</dbReference>
<accession>A0A1I5HG99</accession>
<dbReference type="OrthoDB" id="3214257at2"/>
<reference evidence="5" key="1">
    <citation type="submission" date="2016-10" db="EMBL/GenBank/DDBJ databases">
        <authorList>
            <person name="Varghese N."/>
            <person name="Submissions S."/>
        </authorList>
    </citation>
    <scope>NUCLEOTIDE SEQUENCE [LARGE SCALE GENOMIC DNA]</scope>
    <source>
        <strain evidence="5">DSM 43161</strain>
    </source>
</reference>
<organism evidence="4 5">
    <name type="scientific">Geodermatophilus obscurus</name>
    <dbReference type="NCBI Taxonomy" id="1861"/>
    <lineage>
        <taxon>Bacteria</taxon>
        <taxon>Bacillati</taxon>
        <taxon>Actinomycetota</taxon>
        <taxon>Actinomycetes</taxon>
        <taxon>Geodermatophilales</taxon>
        <taxon>Geodermatophilaceae</taxon>
        <taxon>Geodermatophilus</taxon>
    </lineage>
</organism>
<keyword evidence="3" id="KW-0472">Membrane</keyword>
<sequence length="113" mass="11184">MTAQTVLGDVFVALGVLLIGVGAVGLLRLPDVYNRANAVAKAASLGLVSVLLGVVVLAPNATAVVVLVVAIVLQLFTVPISGHEIGRAAHRSGAPLVAGTRQEGTDAGGSSPP</sequence>
<name>A0A1I5HG99_9ACTN</name>
<evidence type="ECO:0000256" key="2">
    <source>
        <dbReference type="SAM" id="MobiDB-lite"/>
    </source>
</evidence>
<feature type="transmembrane region" description="Helical" evidence="3">
    <location>
        <begin position="6"/>
        <end position="27"/>
    </location>
</feature>
<dbReference type="Proteomes" id="UP000183642">
    <property type="component" value="Unassembled WGS sequence"/>
</dbReference>
<comment type="similarity">
    <text evidence="1">Belongs to the CPA3 antiporters (TC 2.A.63) subunit G family.</text>
</comment>
<dbReference type="Pfam" id="PF03334">
    <property type="entry name" value="PhaG_MnhG_YufB"/>
    <property type="match status" value="1"/>
</dbReference>
<keyword evidence="3" id="KW-1133">Transmembrane helix</keyword>
<evidence type="ECO:0000313" key="5">
    <source>
        <dbReference type="Proteomes" id="UP000183642"/>
    </source>
</evidence>
<feature type="region of interest" description="Disordered" evidence="2">
    <location>
        <begin position="93"/>
        <end position="113"/>
    </location>
</feature>
<dbReference type="PANTHER" id="PTHR34703:SF1">
    <property type="entry name" value="ANTIPORTER SUBUNIT MNHG2-RELATED"/>
    <property type="match status" value="1"/>
</dbReference>
<proteinExistence type="inferred from homology"/>
<dbReference type="RefSeq" id="WP_075014984.1">
    <property type="nucleotide sequence ID" value="NZ_FOWE01000009.1"/>
</dbReference>